<dbReference type="InterPro" id="IPR036515">
    <property type="entry name" value="Transposase_17_sf"/>
</dbReference>
<dbReference type="InterPro" id="IPR002686">
    <property type="entry name" value="Transposase_17"/>
</dbReference>
<evidence type="ECO:0000313" key="3">
    <source>
        <dbReference type="Proteomes" id="UP000187735"/>
    </source>
</evidence>
<dbReference type="STRING" id="1891926.Fuma_05482"/>
<evidence type="ECO:0000259" key="1">
    <source>
        <dbReference type="SMART" id="SM01321"/>
    </source>
</evidence>
<dbReference type="EMBL" id="CP017641">
    <property type="protein sequence ID" value="APZ95820.1"/>
    <property type="molecule type" value="Genomic_DNA"/>
</dbReference>
<dbReference type="GO" id="GO:0006313">
    <property type="term" value="P:DNA transposition"/>
    <property type="evidence" value="ECO:0007669"/>
    <property type="project" value="InterPro"/>
</dbReference>
<gene>
    <name evidence="2" type="ORF">Fuma_05482</name>
</gene>
<sequence>MVKRRVYDAHKHIHFVTFSCYKRRKRSQHDQANRIIIGTMGSRLAVQKGLCLGFVIMHDHVHTLVWFPEPLQINPFMNKWKELTSKTLKSVLRERFPNYWSQIDSSEPIWQTRYYGFNIWSRSKVEEKRDYMHLNPVRAGLVQRANDWPWSSARWYLEHRSVGLPIRWPPGLEQMTSSQPICSRRPR</sequence>
<dbReference type="OrthoDB" id="278793at2"/>
<name>A0A1P8WP35_9PLAN</name>
<dbReference type="SMART" id="SM01321">
    <property type="entry name" value="Y1_Tnp"/>
    <property type="match status" value="1"/>
</dbReference>
<proteinExistence type="predicted"/>
<reference evidence="2 3" key="1">
    <citation type="journal article" date="2016" name="Front. Microbiol.">
        <title>Fuerstia marisgermanicae gen. nov., sp. nov., an Unusual Member of the Phylum Planctomycetes from the German Wadden Sea.</title>
        <authorList>
            <person name="Kohn T."/>
            <person name="Heuer A."/>
            <person name="Jogler M."/>
            <person name="Vollmers J."/>
            <person name="Boedeker C."/>
            <person name="Bunk B."/>
            <person name="Rast P."/>
            <person name="Borchert D."/>
            <person name="Glockner I."/>
            <person name="Freese H.M."/>
            <person name="Klenk H.P."/>
            <person name="Overmann J."/>
            <person name="Kaster A.K."/>
            <person name="Rohde M."/>
            <person name="Wiegand S."/>
            <person name="Jogler C."/>
        </authorList>
    </citation>
    <scope>NUCLEOTIDE SEQUENCE [LARGE SCALE GENOMIC DNA]</scope>
    <source>
        <strain evidence="2 3">NH11</strain>
    </source>
</reference>
<dbReference type="InterPro" id="IPR052715">
    <property type="entry name" value="RAYT_transposase"/>
</dbReference>
<dbReference type="RefSeq" id="WP_077026927.1">
    <property type="nucleotide sequence ID" value="NZ_CP017641.1"/>
</dbReference>
<dbReference type="Proteomes" id="UP000187735">
    <property type="component" value="Chromosome"/>
</dbReference>
<dbReference type="GO" id="GO:0043565">
    <property type="term" value="F:sequence-specific DNA binding"/>
    <property type="evidence" value="ECO:0007669"/>
    <property type="project" value="TreeGrafter"/>
</dbReference>
<dbReference type="Gene3D" id="3.30.70.1290">
    <property type="entry name" value="Transposase IS200-like"/>
    <property type="match status" value="1"/>
</dbReference>
<dbReference type="PANTHER" id="PTHR36966">
    <property type="entry name" value="REP-ASSOCIATED TYROSINE TRANSPOSASE"/>
    <property type="match status" value="1"/>
</dbReference>
<evidence type="ECO:0000313" key="2">
    <source>
        <dbReference type="EMBL" id="APZ95820.1"/>
    </source>
</evidence>
<dbReference type="SUPFAM" id="SSF143422">
    <property type="entry name" value="Transposase IS200-like"/>
    <property type="match status" value="1"/>
</dbReference>
<dbReference type="AlphaFoldDB" id="A0A1P8WP35"/>
<dbReference type="NCBIfam" id="NF047646">
    <property type="entry name" value="REP_Tyr_transpos"/>
    <property type="match status" value="1"/>
</dbReference>
<organism evidence="2 3">
    <name type="scientific">Fuerstiella marisgermanici</name>
    <dbReference type="NCBI Taxonomy" id="1891926"/>
    <lineage>
        <taxon>Bacteria</taxon>
        <taxon>Pseudomonadati</taxon>
        <taxon>Planctomycetota</taxon>
        <taxon>Planctomycetia</taxon>
        <taxon>Planctomycetales</taxon>
        <taxon>Planctomycetaceae</taxon>
        <taxon>Fuerstiella</taxon>
    </lineage>
</organism>
<dbReference type="Pfam" id="PF01797">
    <property type="entry name" value="Y1_Tnp"/>
    <property type="match status" value="1"/>
</dbReference>
<dbReference type="GO" id="GO:0004803">
    <property type="term" value="F:transposase activity"/>
    <property type="evidence" value="ECO:0007669"/>
    <property type="project" value="InterPro"/>
</dbReference>
<keyword evidence="3" id="KW-1185">Reference proteome</keyword>
<feature type="domain" description="Transposase IS200-like" evidence="1">
    <location>
        <begin position="9"/>
        <end position="135"/>
    </location>
</feature>
<protein>
    <submittedName>
        <fullName evidence="2">Transposase</fullName>
    </submittedName>
</protein>
<dbReference type="PANTHER" id="PTHR36966:SF1">
    <property type="entry name" value="REP-ASSOCIATED TYROSINE TRANSPOSASE"/>
    <property type="match status" value="1"/>
</dbReference>
<accession>A0A1P8WP35</accession>
<dbReference type="KEGG" id="fmr:Fuma_05482"/>